<dbReference type="AlphaFoldDB" id="A0AA91VAS1"/>
<organism evidence="1 2">
    <name type="scientific">Bacillus pseudomycoides</name>
    <dbReference type="NCBI Taxonomy" id="64104"/>
    <lineage>
        <taxon>Bacteria</taxon>
        <taxon>Bacillati</taxon>
        <taxon>Bacillota</taxon>
        <taxon>Bacilli</taxon>
        <taxon>Bacillales</taxon>
        <taxon>Bacillaceae</taxon>
        <taxon>Bacillus</taxon>
        <taxon>Bacillus cereus group</taxon>
    </lineage>
</organism>
<dbReference type="Proteomes" id="UP000221020">
    <property type="component" value="Unassembled WGS sequence"/>
</dbReference>
<dbReference type="EMBL" id="NVOR01000059">
    <property type="protein sequence ID" value="PED81569.1"/>
    <property type="molecule type" value="Genomic_DNA"/>
</dbReference>
<dbReference type="RefSeq" id="WP_097899492.1">
    <property type="nucleotide sequence ID" value="NZ_NVOR01000059.1"/>
</dbReference>
<sequence>MGRDISIDVNSVQTMANDFVKEMTYIENLSKNLRSQMNEVVSMAYYSPYFQNCITGLVSQNATTHQAENNLVSKISKTESYARKTADQFEEADSMLAKLLKFNELWGNFTAAGTTSLLTLAASRTGFPKFVKEGVKWGVQYQDDYMRAISKIENSRFKNYVRFWLNPLSLGKKYKDYHVGDFIAKKLTNFYPKVIVDYSNAAENIKKGYKSDGFKSAMKTAMKTDAESLLKTGAKFAKSNAISGVLVTAAGETVGLGMNVFDNYRKYGGNEAVLKRENAKAVGRAVNNTIVGGGVIAAGGVIGGTIGTFIGGPVGTVVGAAAGSFLAGFVSDKIASKTAGFAENMAVKFKEPIHSAIEVTGSTLKKAGDFVNKVEDSAKSLVNKGKNFFKKFAF</sequence>
<gene>
    <name evidence="1" type="ORF">CON65_16300</name>
</gene>
<evidence type="ECO:0000313" key="2">
    <source>
        <dbReference type="Proteomes" id="UP000221020"/>
    </source>
</evidence>
<proteinExistence type="predicted"/>
<name>A0AA91VAS1_9BACI</name>
<reference evidence="1 2" key="1">
    <citation type="submission" date="2017-09" db="EMBL/GenBank/DDBJ databases">
        <title>Large-scale bioinformatics analysis of Bacillus genomes uncovers conserved roles of natural products in bacterial physiology.</title>
        <authorList>
            <consortium name="Agbiome Team Llc"/>
            <person name="Bleich R.M."/>
            <person name="Grubbs K.J."/>
            <person name="Santa Maria K.C."/>
            <person name="Allen S.E."/>
            <person name="Farag S."/>
            <person name="Shank E.A."/>
            <person name="Bowers A."/>
        </authorList>
    </citation>
    <scope>NUCLEOTIDE SEQUENCE [LARGE SCALE GENOMIC DNA]</scope>
    <source>
        <strain evidence="1 2">AFS092012</strain>
    </source>
</reference>
<comment type="caution">
    <text evidence="1">The sequence shown here is derived from an EMBL/GenBank/DDBJ whole genome shotgun (WGS) entry which is preliminary data.</text>
</comment>
<accession>A0AA91VAS1</accession>
<protein>
    <recommendedName>
        <fullName evidence="3">LXG domain-containing protein</fullName>
    </recommendedName>
</protein>
<evidence type="ECO:0008006" key="3">
    <source>
        <dbReference type="Google" id="ProtNLM"/>
    </source>
</evidence>
<evidence type="ECO:0000313" key="1">
    <source>
        <dbReference type="EMBL" id="PED81569.1"/>
    </source>
</evidence>